<evidence type="ECO:0000259" key="3">
    <source>
        <dbReference type="SMART" id="SM00495"/>
    </source>
</evidence>
<keyword evidence="6" id="KW-1185">Reference proteome</keyword>
<dbReference type="Pfam" id="PF05860">
    <property type="entry name" value="TPS"/>
    <property type="match status" value="1"/>
</dbReference>
<feature type="compositionally biased region" description="Low complexity" evidence="2">
    <location>
        <begin position="3954"/>
        <end position="3967"/>
    </location>
</feature>
<dbReference type="GO" id="GO:0005576">
    <property type="term" value="C:extracellular region"/>
    <property type="evidence" value="ECO:0007669"/>
    <property type="project" value="InterPro"/>
</dbReference>
<dbReference type="SMART" id="SM00495">
    <property type="entry name" value="ChtBD3"/>
    <property type="match status" value="1"/>
</dbReference>
<gene>
    <name evidence="5" type="ORF">CfE428DRAFT_5100</name>
</gene>
<organism evidence="5 6">
    <name type="scientific">Chthoniobacter flavus Ellin428</name>
    <dbReference type="NCBI Taxonomy" id="497964"/>
    <lineage>
        <taxon>Bacteria</taxon>
        <taxon>Pseudomonadati</taxon>
        <taxon>Verrucomicrobiota</taxon>
        <taxon>Spartobacteria</taxon>
        <taxon>Chthoniobacterales</taxon>
        <taxon>Chthoniobacteraceae</taxon>
        <taxon>Chthoniobacter</taxon>
    </lineage>
</organism>
<sequence length="3997" mass="400011">MTRSNLTTAALKKHFLARLRHRHDATAFLSMTDGPAWRSRAVAPTRLSPILGVFFAALAATPLATHAGDLLRGGAGAGGRGNTPGSNPSSAQATAQARANAQDILSRTTQAVKAVQAMQNVARSSAVSSNAGRNPVNGLQLPDVPNGLTPGGLVVAPGGVWQGARQPQQTTSGSQTLVNVQQTSPQAVLTWSSFNVGRNTLLNFDQSFGGNQTSQWIVFNKVNDPTGVPSQILGSIQANGQVFVINRNGIIFSGSSQVNTHALFASSLPINDNLINSGLLNNPNEQFLFSGLTIPAGTGTNATPAFTPDPLPPGQVYGDVTVEAGATLTAPTTASHVGGRVVLVGANVTNNGAISTPDGQTILAAGLQVGFNAHTTNDPSLRGLDAYVGMVTDPSGVIKQTSGTATNNGLLETPRASTIITGAAVNQNGVIDSSTSVTLNGRIDLQANYNSTPNSNYDATKPLNAPEFLPAASGTVTLGAGSVTRILPEVSSNETVAGTQLALPSLVNIQGKAIHLGTNSVLLAPGAALPTGSGAVVPVSSEPLAGSNLFNLQAGVSMSAGTWAVVGTTTQFLLSGGQIYVDRGALVNVAGSTDVSVPVGQNILSVQFRGGELADSPVQRDGVLRGISLDIDLRQTGVFNGVAWIGTPLANAWGFVNLIQRNVAQLTTTGGSVALKAGDSVVLQNGSTIDVSGGYINYQGGMVQTTRLMSNGQLVDLSQATPDRVYSGIYTGQFTVSHSAWGVTNQFTSPLALTGTHFEQTYVNGAAGGQISISAASVALDGTLRGNTVTGPRQESNAPAGGALAINIQEQNISAGTISPTPPSIYFLSNNNPAAADPFAVDSTGAPLPLRTDRRSQVFLDPNLVSTDGFATLNISNGDGSITVPNGVTLKTPAGGSITLAGANIDVEGQVITPAGSQSFTTYDLSPSNGSLPDKAPAIPGRGLFTLGAKATLSSAGLVVDDRPSSATAFQNPLTATSVALTSTILGVTTSTSSVTTTNGGSIAIQSFSSDLLPGSVIDASGGVAFSGTGKRTYGNGGSITIQAGRDPLNTFLNGGHLELGSTLKGFAGGTGGSLSIQAPLIQVGGTTSPNGALVFSPQFFDEGGFANFTLSGIGGLDASGNVIPAVRIVAGTIISPEAESYVAASTGGPGGGPLLYPVLEPIGFRSPVSLTFNALGSVDSNSSATTPNLLAFRGDVVVEAGAVIKTDPQTSSTGGVTIKGYTATVLGSIIAPGGTISVTGASTSATAFPGVGGTNALATVYLGPQSLLSTAGAVVLIRDHRGYLSGTVLPGGNINISGNIVADAGAVLDVSGTSGILDLSPALSGASTSLLGALSGSVVQPLSSGTSFAFHGLIVPSSLLGLSTGTAANGLNGSFSGSAVMPTRVDSNGGSITLTGGELLVTNASLLGAAGGPTALGGNLSVSSGRFAPPGGTVQTPLDPTLIVVQTPQTNPQPNHGAGQSVIGNPVVDATGNTIVGGGYFAANAFQNGGFDSLTLGGTVQFSGPVSIQARNTLTVGTSGVILANSTVNLSAPHVVLGQPFVAPLQSSEVVAPLQSSLGDFHATPGFGSGSLTISGSLIDVGNLLLQNIGHTSLIADGGDIRGDGTFDVAGDLYLRAGQIYPASATTFNIAAYDRNILVASSTAGSQTVTLASAALPPGFGIGAPLLGSTVSAISGTTVTLAAGANATVTSAEVVFAPGSGSITIAGSGLRQLPLSATGSLNIYASNIAQGGVLRAPLGTITLGWDGTGAAPTNVLSGTAVPVAQQITLLPNSLTSVSAIDPITGQGVLIPDGFVINGTQWIDATGVNIVSAGVPGKAITISGSKVTDLAGSTLDVRGGGDLYAYQFVPGNGGSTDILGSGAAPAPWDGTTTYSAGTLVTFNGATWTARVSTSGVTPSTSQYWSQVPQSFAVIPGYQFDYAPYGTFNTSGGAENLASKVAVGYTSSNLKGRPAGLSQREQWAAGWNLYLLPARYALLPGAVLVTPQSGTPLGTISMTDGSSVVAGYTLNGFDSTNPGKSLVSSFDVASSAVTRNRAQYTDYFGSDYLNTQISLNGGQVPRLPIDSGTVAISGNQSLILQGTIYGRSAAGGRNAAVDISTDENILIGGPNGSAPAGTVYLNASLLNSYGAESLLIGGLRQVTSTGTTITVNTPNIELNNAGAPLMGSEIMLAASQTITLDPGAEVIQSGVLSSKSASPVINIGNSAVAGSGNGVFLRVSGLDVPLVRAGFTTSATSSVPDLVISAGATVSGLSVTLDSTAAASLSPAAILNGQSMTIDAGRISVVLPGAGTLLANPGLVLQGSLLDGLAGAGRLSLTGYSSIDLYGNGQFSPNSLALHTPDLRGADGGAVVINTTQFSLDNVPGQTGAGPIPPAQPLAGTLTVNSQAIVIGQGQANIDQYATVAFNASNGVLFQGTGGLNIAGALTITAPLLTGAKLANQTITTGGALDIEPIAGGGASSLSSGLAATLTLAGSSVTENSDILLPSGTLSLHATGAGGNVTVGGTLGVGGITEQFYDLFAYTDAGQITLASDKGNVSVVTGAKLDVTASSGGGNAGTLSVSAPNGSFSVANNTMFGQGGEGGTSGSFNLDVKTVPNDTVAPIDLALDAGAFAQSRNYRIRNVVNTAANTITVGNATSLNYTLSSDVGSILATGTINASGPQGGSINLISAGSVTLASGSVLTVAGTQGFSADGKGGSVSLEAGSETNGNLTLVALGTGPQVNVQSGSTIILSVAGNVPASSVVAVANTPVNLPAIDQGIDVLTTTTAGIINFADGTTAAIAANTPTSVAGAVSVTLASNGTVNFAGSAAKGDLTGTLHIRAPQAAGNKDLQVAPIMGTIVDASQIVLEGYTVIKPANGTINSTVETQVLTNGNAFVGANGTTTASYTAMLNRLLPGSQLSAYSGVTLIEPGVELVNTSGDLTLTNNWDLSTDRFGPKSAAGDLTLRTSGNLIFNFKDSLSDGFGPGASTLWTANLMPAGSQSWSYRLVAGADFSATDYHKVQSLSTLAANSGSLLLGKGATALPTSSATLRSNIIPNFYQTIRTGTGSIDIVAGRDVQLLNPLATIYTAGTQAPAMADFDLPNLPYTVGLSGAQTPFYPVFYSMDGGRVTITAQNNITHLGVNGVADSSKEMPTDWLYRRDFVDPTTGQFGSVGLGRGDIASTTWWVDFSNFFEGVGALGGGNVTMNAGNNITNVDAVIPTNARMPKGTPNSSNLLELGGGDLVVHAGADIDGGVYYVERGTGTLQAGGTIHTNATRAATIGAATTADQLPTTLFLGQGSFDVSARGNVLLGPVANPFLLPSGIDNNFAYRSYFSTYAPTDFVDVSSLTGDVTIKDNASGGVGSLAAWYTSQYFSTGKAAVVSQPWLKTYESNFVPGFAVAATLMPPTLNVTTFTGNIDLIGTITLTPAATGTLNLLSAGAVNGFQPNTITGGINQWGASTINISDADPANIPSILQPFAAANDIALTNANTLSSFSTMFTESGSITGTFGSTQNKEALHDSSLLHAGDTTPIHIYANGGDVSGISLFAPKMTDVLASHDITDIGLYIQNVSDQDISVVSAGRDIILYDPNSALRQQAQTPGNAIPAFSVTSFTPASPRAGDVQINGPGTVEVLAGRNLDLGDGPNNPDGTGVGITSNGNARNPFLPFEGANIIAMAGIGGPGDLTQNSSLDFNTFITKDLTTGSPYLAELGIKATDLSSMSDEQKARVALEAFYLILRDAGRAQTAGTGTYSTGTDAITSLFGTSHTLGDINTRSRTIVTESGGDISLAAPGGSLTLQTSTATATLTPPGIITQDGGNVNIFTNSDVNLGVSRIFTLRGGNIIIWSSTGNIAAGSSPKTVVSAPPTRVLIDPVSADVKTDLAGLATGGGIGVLATVAGVAPGNVDLVAPNGTVDAGDAGIRATGNLNIAATKVLNADNITVSGTTTGAPAAVVPAAPNIGGLTAASNAGAAAAGQADQTKQQQEQAPVATPDSDITVEVVGYGGGEGGASSSETPQ</sequence>
<feature type="domain" description="Chitin-binding type-3" evidence="3">
    <location>
        <begin position="1865"/>
        <end position="1907"/>
    </location>
</feature>
<dbReference type="InterPro" id="IPR012334">
    <property type="entry name" value="Pectin_lyas_fold"/>
</dbReference>
<dbReference type="SMART" id="SM00912">
    <property type="entry name" value="Haemagg_act"/>
    <property type="match status" value="1"/>
</dbReference>
<accession>B4D860</accession>
<dbReference type="InterPro" id="IPR003610">
    <property type="entry name" value="CBM5/12"/>
</dbReference>
<dbReference type="PANTHER" id="PTHR12338">
    <property type="entry name" value="AUTOTRANSPORTER"/>
    <property type="match status" value="1"/>
</dbReference>
<dbReference type="eggNOG" id="COG3210">
    <property type="taxonomic scope" value="Bacteria"/>
</dbReference>
<dbReference type="Gene3D" id="2.10.10.20">
    <property type="entry name" value="Carbohydrate-binding module superfamily 5/12"/>
    <property type="match status" value="1"/>
</dbReference>
<dbReference type="CDD" id="cd12215">
    <property type="entry name" value="ChiC_BD"/>
    <property type="match status" value="1"/>
</dbReference>
<dbReference type="InterPro" id="IPR036573">
    <property type="entry name" value="CBM_sf_5/12"/>
</dbReference>
<evidence type="ECO:0000256" key="2">
    <source>
        <dbReference type="SAM" id="MobiDB-lite"/>
    </source>
</evidence>
<dbReference type="STRING" id="497964.CfE428DRAFT_5100"/>
<dbReference type="RefSeq" id="WP_006982421.1">
    <property type="nucleotide sequence ID" value="NZ_ABVL01000020.1"/>
</dbReference>
<feature type="region of interest" description="Disordered" evidence="2">
    <location>
        <begin position="3954"/>
        <end position="3975"/>
    </location>
</feature>
<dbReference type="Proteomes" id="UP000005824">
    <property type="component" value="Unassembled WGS sequence"/>
</dbReference>
<dbReference type="InterPro" id="IPR021026">
    <property type="entry name" value="Filamn_hemagglutn_DUF3739"/>
</dbReference>
<protein>
    <submittedName>
        <fullName evidence="5">Filamentous haemagglutinin family outer membrane protein</fullName>
    </submittedName>
</protein>
<dbReference type="NCBIfam" id="TIGR01901">
    <property type="entry name" value="adhes_NPXG"/>
    <property type="match status" value="1"/>
</dbReference>
<dbReference type="EMBL" id="ABVL01000020">
    <property type="protein sequence ID" value="EDY17414.1"/>
    <property type="molecule type" value="Genomic_DNA"/>
</dbReference>
<proteinExistence type="predicted"/>
<evidence type="ECO:0000313" key="5">
    <source>
        <dbReference type="EMBL" id="EDY17414.1"/>
    </source>
</evidence>
<evidence type="ECO:0000313" key="6">
    <source>
        <dbReference type="Proteomes" id="UP000005824"/>
    </source>
</evidence>
<name>B4D860_9BACT</name>
<dbReference type="Pfam" id="PF12545">
    <property type="entry name" value="DUF3739"/>
    <property type="match status" value="1"/>
</dbReference>
<evidence type="ECO:0000259" key="4">
    <source>
        <dbReference type="SMART" id="SM00912"/>
    </source>
</evidence>
<dbReference type="PANTHER" id="PTHR12338:SF5">
    <property type="entry name" value="ANTIGEN 43-RELATED"/>
    <property type="match status" value="1"/>
</dbReference>
<dbReference type="SUPFAM" id="SSF51055">
    <property type="entry name" value="Carbohydrate binding domain"/>
    <property type="match status" value="1"/>
</dbReference>
<dbReference type="GO" id="GO:0030246">
    <property type="term" value="F:carbohydrate binding"/>
    <property type="evidence" value="ECO:0007669"/>
    <property type="project" value="InterPro"/>
</dbReference>
<dbReference type="InterPro" id="IPR050909">
    <property type="entry name" value="Bact_Autotransporter_VF"/>
</dbReference>
<dbReference type="GO" id="GO:0005975">
    <property type="term" value="P:carbohydrate metabolic process"/>
    <property type="evidence" value="ECO:0007669"/>
    <property type="project" value="InterPro"/>
</dbReference>
<comment type="caution">
    <text evidence="5">The sequence shown here is derived from an EMBL/GenBank/DDBJ whole genome shotgun (WGS) entry which is preliminary data.</text>
</comment>
<keyword evidence="1" id="KW-0378">Hydrolase</keyword>
<reference evidence="5 6" key="1">
    <citation type="journal article" date="2011" name="J. Bacteriol.">
        <title>Genome sequence of Chthoniobacter flavus Ellin428, an aerobic heterotrophic soil bacterium.</title>
        <authorList>
            <person name="Kant R."/>
            <person name="van Passel M.W."/>
            <person name="Palva A."/>
            <person name="Lucas S."/>
            <person name="Lapidus A."/>
            <person name="Glavina Del Rio T."/>
            <person name="Dalin E."/>
            <person name="Tice H."/>
            <person name="Bruce D."/>
            <person name="Goodwin L."/>
            <person name="Pitluck S."/>
            <person name="Larimer F.W."/>
            <person name="Land M.L."/>
            <person name="Hauser L."/>
            <person name="Sangwan P."/>
            <person name="de Vos W.M."/>
            <person name="Janssen P.H."/>
            <person name="Smidt H."/>
        </authorList>
    </citation>
    <scope>NUCLEOTIDE SEQUENCE [LARGE SCALE GENOMIC DNA]</scope>
    <source>
        <strain evidence="5 6">Ellin428</strain>
    </source>
</reference>
<evidence type="ECO:0000256" key="1">
    <source>
        <dbReference type="ARBA" id="ARBA00022801"/>
    </source>
</evidence>
<feature type="region of interest" description="Disordered" evidence="2">
    <location>
        <begin position="75"/>
        <end position="96"/>
    </location>
</feature>
<dbReference type="SUPFAM" id="SSF51126">
    <property type="entry name" value="Pectin lyase-like"/>
    <property type="match status" value="1"/>
</dbReference>
<dbReference type="GO" id="GO:0004553">
    <property type="term" value="F:hydrolase activity, hydrolyzing O-glycosyl compounds"/>
    <property type="evidence" value="ECO:0007669"/>
    <property type="project" value="InterPro"/>
</dbReference>
<dbReference type="InParanoid" id="B4D860"/>
<dbReference type="Gene3D" id="2.160.20.10">
    <property type="entry name" value="Single-stranded right-handed beta-helix, Pectin lyase-like"/>
    <property type="match status" value="1"/>
</dbReference>
<dbReference type="InterPro" id="IPR008638">
    <property type="entry name" value="FhaB/CdiA-like_TPS"/>
</dbReference>
<dbReference type="InterPro" id="IPR011050">
    <property type="entry name" value="Pectin_lyase_fold/virulence"/>
</dbReference>
<feature type="domain" description="Filamentous haemagglutinin FhaB/tRNA nuclease CdiA-like TPS" evidence="4">
    <location>
        <begin position="156"/>
        <end position="274"/>
    </location>
</feature>